<evidence type="ECO:0000256" key="2">
    <source>
        <dbReference type="ARBA" id="ARBA00023015"/>
    </source>
</evidence>
<dbReference type="eggNOG" id="ENOG502QQYY">
    <property type="taxonomic scope" value="Eukaryota"/>
</dbReference>
<feature type="region of interest" description="Disordered" evidence="6">
    <location>
        <begin position="68"/>
        <end position="90"/>
    </location>
</feature>
<dbReference type="AlphaFoldDB" id="W9QJV0"/>
<gene>
    <name evidence="7" type="ORF">L484_009741</name>
</gene>
<proteinExistence type="inferred from homology"/>
<reference evidence="8" key="1">
    <citation type="submission" date="2013-01" db="EMBL/GenBank/DDBJ databases">
        <title>Draft Genome Sequence of a Mulberry Tree, Morus notabilis C.K. Schneid.</title>
        <authorList>
            <person name="He N."/>
            <person name="Zhao S."/>
        </authorList>
    </citation>
    <scope>NUCLEOTIDE SEQUENCE</scope>
</reference>
<evidence type="ECO:0000256" key="6">
    <source>
        <dbReference type="SAM" id="MobiDB-lite"/>
    </source>
</evidence>
<evidence type="ECO:0000256" key="3">
    <source>
        <dbReference type="ARBA" id="ARBA00023163"/>
    </source>
</evidence>
<protein>
    <submittedName>
        <fullName evidence="7">Uncharacterized protein</fullName>
    </submittedName>
</protein>
<evidence type="ECO:0000256" key="4">
    <source>
        <dbReference type="ARBA" id="ARBA00023242"/>
    </source>
</evidence>
<keyword evidence="8" id="KW-1185">Reference proteome</keyword>
<dbReference type="EMBL" id="KE343391">
    <property type="protein sequence ID" value="EXB28582.1"/>
    <property type="molecule type" value="Genomic_DNA"/>
</dbReference>
<feature type="region of interest" description="SAW" evidence="5">
    <location>
        <begin position="529"/>
        <end position="605"/>
    </location>
</feature>
<dbReference type="STRING" id="981085.W9QJV0"/>
<evidence type="ECO:0000313" key="8">
    <source>
        <dbReference type="Proteomes" id="UP000030645"/>
    </source>
</evidence>
<dbReference type="PANTHER" id="PTHR31636">
    <property type="entry name" value="OSJNBA0084A10.13 PROTEIN-RELATED"/>
    <property type="match status" value="1"/>
</dbReference>
<evidence type="ECO:0000256" key="1">
    <source>
        <dbReference type="ARBA" id="ARBA00004123"/>
    </source>
</evidence>
<evidence type="ECO:0000256" key="5">
    <source>
        <dbReference type="PROSITE-ProRule" id="PRU01191"/>
    </source>
</evidence>
<keyword evidence="4" id="KW-0539">Nucleus</keyword>
<dbReference type="GO" id="GO:0005634">
    <property type="term" value="C:nucleus"/>
    <property type="evidence" value="ECO:0007669"/>
    <property type="project" value="UniProtKB-SubCell"/>
</dbReference>
<comment type="caution">
    <text evidence="5">Lacks conserved residue(s) required for the propagation of feature annotation.</text>
</comment>
<organism evidence="7 8">
    <name type="scientific">Morus notabilis</name>
    <dbReference type="NCBI Taxonomy" id="981085"/>
    <lineage>
        <taxon>Eukaryota</taxon>
        <taxon>Viridiplantae</taxon>
        <taxon>Streptophyta</taxon>
        <taxon>Embryophyta</taxon>
        <taxon>Tracheophyta</taxon>
        <taxon>Spermatophyta</taxon>
        <taxon>Magnoliopsida</taxon>
        <taxon>eudicotyledons</taxon>
        <taxon>Gunneridae</taxon>
        <taxon>Pentapetalae</taxon>
        <taxon>rosids</taxon>
        <taxon>fabids</taxon>
        <taxon>Rosales</taxon>
        <taxon>Moraceae</taxon>
        <taxon>Moreae</taxon>
        <taxon>Morus</taxon>
    </lineage>
</organism>
<feature type="compositionally biased region" description="Basic and acidic residues" evidence="6">
    <location>
        <begin position="76"/>
        <end position="86"/>
    </location>
</feature>
<dbReference type="PROSITE" id="PS50985">
    <property type="entry name" value="GRAS"/>
    <property type="match status" value="1"/>
</dbReference>
<sequence length="607" mass="69232">MANDHHSFYLSSPFNFDEIQGGNYVPISDHHQDEEPIFSVNKAKNDHLLGLEDHGDHDLSVDYHQYGNNFTGQKGQADHQFSKDQDQQQQRSIFDDFDTSSIFLPTQPTEEISTSSTFSTTHNIVEAIKQKPIQTPLSSLKLLSNNRNAFNKLKIENFITKLPQSSSYNKTYSLRQKLSTEDIVRIAGARYIQFSDQGNYHGYCTPLHPFGCALSGLSDGETKDVELVHILLAAAEKVGFQQFDRATRLLQNCEVIAASRSNPVERVVAVFAGALRERIERENGSMFNSSTRPKRVVFVEKNLAENDEITQGLSTNLATLRYHQQVPFLQVMQFPAIQAIVESFEPATKLHLIDLEIRSGIQWTGLMQALAAREERPIELLKITAIGVRGKQKIEETRKRLVSLAESLNLLFSFNAVIVSDMEDIKEELFEIDRNETVIVHSSLFLRTMLWRPHCLEKLMRVIRNLRPSMMVVAEVEADHNSPSFARRFIEVLFFYAAFFDCLETCINLEDFRTTMEEILAVGIKNMVATERSERIYRNVRINVWRAFFTRFGMVEIKLSDSSHYQASLVAKQFGCGNSCTLERNGKCLMVGWKGTAIHSFSAWKFL</sequence>
<feature type="region of interest" description="Leucine repeat II (LRII)" evidence="5">
    <location>
        <begin position="396"/>
        <end position="428"/>
    </location>
</feature>
<keyword evidence="3" id="KW-0804">Transcription</keyword>
<evidence type="ECO:0000313" key="7">
    <source>
        <dbReference type="EMBL" id="EXB28582.1"/>
    </source>
</evidence>
<comment type="subcellular location">
    <subcellularLocation>
        <location evidence="1">Nucleus</location>
    </subcellularLocation>
</comment>
<dbReference type="Proteomes" id="UP000030645">
    <property type="component" value="Unassembled WGS sequence"/>
</dbReference>
<comment type="similarity">
    <text evidence="5">Belongs to the GRAS family.</text>
</comment>
<dbReference type="InterPro" id="IPR005202">
    <property type="entry name" value="TF_GRAS"/>
</dbReference>
<keyword evidence="2" id="KW-0805">Transcription regulation</keyword>
<accession>W9QJV0</accession>
<dbReference type="Pfam" id="PF03514">
    <property type="entry name" value="GRAS"/>
    <property type="match status" value="1"/>
</dbReference>
<name>W9QJV0_9ROSA</name>